<dbReference type="InterPro" id="IPR002504">
    <property type="entry name" value="NADK"/>
</dbReference>
<comment type="caution">
    <text evidence="1">The sequence shown here is derived from an EMBL/GenBank/DDBJ whole genome shotgun (WGS) entry which is preliminary data.</text>
</comment>
<gene>
    <name evidence="1" type="ORF">ACFOMG_12955</name>
</gene>
<dbReference type="InterPro" id="IPR017438">
    <property type="entry name" value="ATP-NAD_kinase_N"/>
</dbReference>
<accession>A0ABV7VU47</accession>
<dbReference type="Pfam" id="PF01513">
    <property type="entry name" value="NAD_kinase"/>
    <property type="match status" value="1"/>
</dbReference>
<dbReference type="InterPro" id="IPR011386">
    <property type="entry name" value="Put_ATP-NAD_kin"/>
</dbReference>
<dbReference type="Gene3D" id="3.40.50.10330">
    <property type="entry name" value="Probable inorganic polyphosphate/atp-NAD kinase, domain 1"/>
    <property type="match status" value="1"/>
</dbReference>
<dbReference type="InterPro" id="IPR039065">
    <property type="entry name" value="AcoX-like"/>
</dbReference>
<protein>
    <submittedName>
        <fullName evidence="1">ATP-NAD kinase family protein</fullName>
    </submittedName>
</protein>
<evidence type="ECO:0000313" key="1">
    <source>
        <dbReference type="EMBL" id="MFC3681009.1"/>
    </source>
</evidence>
<dbReference type="Proteomes" id="UP001595722">
    <property type="component" value="Unassembled WGS sequence"/>
</dbReference>
<dbReference type="InterPro" id="IPR016064">
    <property type="entry name" value="NAD/diacylglycerol_kinase_sf"/>
</dbReference>
<dbReference type="GO" id="GO:0016301">
    <property type="term" value="F:kinase activity"/>
    <property type="evidence" value="ECO:0007669"/>
    <property type="project" value="UniProtKB-KW"/>
</dbReference>
<reference evidence="2" key="1">
    <citation type="journal article" date="2019" name="Int. J. Syst. Evol. Microbiol.">
        <title>The Global Catalogue of Microorganisms (GCM) 10K type strain sequencing project: providing services to taxonomists for standard genome sequencing and annotation.</title>
        <authorList>
            <consortium name="The Broad Institute Genomics Platform"/>
            <consortium name="The Broad Institute Genome Sequencing Center for Infectious Disease"/>
            <person name="Wu L."/>
            <person name="Ma J."/>
        </authorList>
    </citation>
    <scope>NUCLEOTIDE SEQUENCE [LARGE SCALE GENOMIC DNA]</scope>
    <source>
        <strain evidence="2">KCTC 42424</strain>
    </source>
</reference>
<name>A0ABV7VU47_9GAMM</name>
<dbReference type="PIRSF" id="PIRSF016907">
    <property type="entry name" value="Kin_ATP-NAD"/>
    <property type="match status" value="1"/>
</dbReference>
<dbReference type="PANTHER" id="PTHR40697">
    <property type="entry name" value="ACETOIN CATABOLISM PROTEIN X"/>
    <property type="match status" value="1"/>
</dbReference>
<keyword evidence="1" id="KW-0808">Transferase</keyword>
<sequence>MITFGLIINPLAGIGGAVGLKGSDGMAAEAFRRGAEKKAMQRSEQALQCLLEQQHNCRFLSCPGEMGEQLLTAMGFSVSLVDIKLPSSGVTCAADTREAARQMADAGVDVLIFAGGDGTARDILQALEQAGRSDIPVLGIPAGVKIHSAVYGVTPQASGEVLRALVSGKLVDIKESEVRDLDEEAFRQDRVVARHFGELQVPQLGHFVQAVKQGGVESEELVLADIAAYIREMMEDDEDVLYLIGSGKTTQAVMQELQLDNTLLGVDAVFQQQLVGQDLSEQGILALLDQYPRARAVLSVMGGQGHIIGRGNQQFSPQVLKRLGKKNVCLISSKSKLTALAGRPLTIDSGDCQLDKQWSGTIQVITGYRDQVVQNLR</sequence>
<dbReference type="RefSeq" id="WP_376867146.1">
    <property type="nucleotide sequence ID" value="NZ_JBHRYB010000013.1"/>
</dbReference>
<keyword evidence="1" id="KW-0418">Kinase</keyword>
<keyword evidence="2" id="KW-1185">Reference proteome</keyword>
<organism evidence="1 2">
    <name type="scientific">Bacterioplanoides pacificum</name>
    <dbReference type="NCBI Taxonomy" id="1171596"/>
    <lineage>
        <taxon>Bacteria</taxon>
        <taxon>Pseudomonadati</taxon>
        <taxon>Pseudomonadota</taxon>
        <taxon>Gammaproteobacteria</taxon>
        <taxon>Oceanospirillales</taxon>
        <taxon>Oceanospirillaceae</taxon>
        <taxon>Bacterioplanoides</taxon>
    </lineage>
</organism>
<dbReference type="PANTHER" id="PTHR40697:SF2">
    <property type="entry name" value="ATP-NAD KINASE-RELATED"/>
    <property type="match status" value="1"/>
</dbReference>
<dbReference type="EMBL" id="JBHRYB010000013">
    <property type="protein sequence ID" value="MFC3681009.1"/>
    <property type="molecule type" value="Genomic_DNA"/>
</dbReference>
<proteinExistence type="predicted"/>
<dbReference type="Pfam" id="PF20143">
    <property type="entry name" value="NAD_kinase_C"/>
    <property type="match status" value="1"/>
</dbReference>
<evidence type="ECO:0000313" key="2">
    <source>
        <dbReference type="Proteomes" id="UP001595722"/>
    </source>
</evidence>
<dbReference type="SUPFAM" id="SSF111331">
    <property type="entry name" value="NAD kinase/diacylglycerol kinase-like"/>
    <property type="match status" value="1"/>
</dbReference>